<evidence type="ECO:0000313" key="4">
    <source>
        <dbReference type="Proteomes" id="UP000250043"/>
    </source>
</evidence>
<gene>
    <name evidence="3" type="ORF">OBBRIDRAFT_99183</name>
</gene>
<evidence type="ECO:0000313" key="3">
    <source>
        <dbReference type="EMBL" id="OCH94563.1"/>
    </source>
</evidence>
<feature type="compositionally biased region" description="Pro residues" evidence="2">
    <location>
        <begin position="154"/>
        <end position="171"/>
    </location>
</feature>
<dbReference type="EMBL" id="KV722342">
    <property type="protein sequence ID" value="OCH94563.1"/>
    <property type="molecule type" value="Genomic_DNA"/>
</dbReference>
<feature type="region of interest" description="Disordered" evidence="2">
    <location>
        <begin position="31"/>
        <end position="59"/>
    </location>
</feature>
<reference evidence="3 4" key="1">
    <citation type="submission" date="2016-07" db="EMBL/GenBank/DDBJ databases">
        <title>Draft genome of the white-rot fungus Obba rivulosa 3A-2.</title>
        <authorList>
            <consortium name="DOE Joint Genome Institute"/>
            <person name="Miettinen O."/>
            <person name="Riley R."/>
            <person name="Acob R."/>
            <person name="Barry K."/>
            <person name="Cullen D."/>
            <person name="De Vries R."/>
            <person name="Hainaut M."/>
            <person name="Hatakka A."/>
            <person name="Henrissat B."/>
            <person name="Hilden K."/>
            <person name="Kuo R."/>
            <person name="Labutti K."/>
            <person name="Lipzen A."/>
            <person name="Makela M.R."/>
            <person name="Sandor L."/>
            <person name="Spatafora J.W."/>
            <person name="Grigoriev I.V."/>
            <person name="Hibbett D.S."/>
        </authorList>
    </citation>
    <scope>NUCLEOTIDE SEQUENCE [LARGE SCALE GENOMIC DNA]</scope>
    <source>
        <strain evidence="3 4">3A-2</strain>
    </source>
</reference>
<feature type="compositionally biased region" description="Pro residues" evidence="2">
    <location>
        <begin position="560"/>
        <end position="578"/>
    </location>
</feature>
<evidence type="ECO:0000256" key="1">
    <source>
        <dbReference type="SAM" id="Coils"/>
    </source>
</evidence>
<dbReference type="AlphaFoldDB" id="A0A8E2DRT7"/>
<feature type="compositionally biased region" description="Low complexity" evidence="2">
    <location>
        <begin position="515"/>
        <end position="524"/>
    </location>
</feature>
<keyword evidence="4" id="KW-1185">Reference proteome</keyword>
<feature type="region of interest" description="Disordered" evidence="2">
    <location>
        <begin position="503"/>
        <end position="627"/>
    </location>
</feature>
<feature type="coiled-coil region" evidence="1">
    <location>
        <begin position="365"/>
        <end position="423"/>
    </location>
</feature>
<sequence length="627" mass="70804">MPAVERTPTVTRVPTYTPTIAEPSVPREFVEEEVPIRPRSPTIPVPEPHLRPTATRPIPSEVIPAVQRLSGPGDLGFADAERERHERFGEMERQVAGTLDALQAAEEGRDRDFREHEDERERIFLENEQRRDQEANERRDAVWRDLQQRLAEICPPPPPVPPVEEPVPEMPGAPETAPSEMFDVATPGEAPVRPTSEAALPVPSPEVAPGLDTASIIEGMRTVAQDAQSQHSREIAEIVALERQEMMRQIEAERAETVRLAQEAAAERARMDEEHLGRIAALEEELTRVRNELEDERSMRLAEDTERRERERAELIERDEAVRAQLGDITSIVSEQRDELARKREEMDERWSQKQQWREEDSTKCSDLRQMVQQILDERAQERERMEQERAANADLPTNQHIIEELQRMKAEQLESIRAMRDAWAEECKRYHDDTVAQVKATANEQVPFNVRGYLEEFSRSLASEVRMLLNEVGRLREEKRNLEYQLGCLMCMKAKYGPGGEFDPDWRPSTGPCAAAPEASAPEAPAPPPEEPQQPVRPGWRTVPTRLGRRSRRSQSAAPPDPGPSAPPPPPAQPRPPISSWATWQVDPGLVPSPPEGGITPMLLVPEQPSPGLFGPRSPRGSIHRG</sequence>
<accession>A0A8E2DRT7</accession>
<keyword evidence="1" id="KW-0175">Coiled coil</keyword>
<dbReference type="Proteomes" id="UP000250043">
    <property type="component" value="Unassembled WGS sequence"/>
</dbReference>
<proteinExistence type="predicted"/>
<evidence type="ECO:0000256" key="2">
    <source>
        <dbReference type="SAM" id="MobiDB-lite"/>
    </source>
</evidence>
<feature type="region of interest" description="Disordered" evidence="2">
    <location>
        <begin position="152"/>
        <end position="210"/>
    </location>
</feature>
<organism evidence="3 4">
    <name type="scientific">Obba rivulosa</name>
    <dbReference type="NCBI Taxonomy" id="1052685"/>
    <lineage>
        <taxon>Eukaryota</taxon>
        <taxon>Fungi</taxon>
        <taxon>Dikarya</taxon>
        <taxon>Basidiomycota</taxon>
        <taxon>Agaricomycotina</taxon>
        <taxon>Agaricomycetes</taxon>
        <taxon>Polyporales</taxon>
        <taxon>Gelatoporiaceae</taxon>
        <taxon>Obba</taxon>
    </lineage>
</organism>
<protein>
    <submittedName>
        <fullName evidence="3">Uncharacterized protein</fullName>
    </submittedName>
</protein>
<feature type="coiled-coil region" evidence="1">
    <location>
        <begin position="224"/>
        <end position="299"/>
    </location>
</feature>
<name>A0A8E2DRT7_9APHY</name>
<dbReference type="OrthoDB" id="2507336at2759"/>